<keyword evidence="2" id="KW-1185">Reference proteome</keyword>
<proteinExistence type="predicted"/>
<evidence type="ECO:0000313" key="2">
    <source>
        <dbReference type="Proteomes" id="UP001491310"/>
    </source>
</evidence>
<protein>
    <submittedName>
        <fullName evidence="1">Uncharacterized protein</fullName>
    </submittedName>
</protein>
<dbReference type="Proteomes" id="UP001491310">
    <property type="component" value="Unassembled WGS sequence"/>
</dbReference>
<comment type="caution">
    <text evidence="1">The sequence shown here is derived from an EMBL/GenBank/DDBJ whole genome shotgun (WGS) entry which is preliminary data.</text>
</comment>
<reference evidence="1 2" key="1">
    <citation type="journal article" date="2024" name="Nat. Commun.">
        <title>Phylogenomics reveals the evolutionary origins of lichenization in chlorophyte algae.</title>
        <authorList>
            <person name="Puginier C."/>
            <person name="Libourel C."/>
            <person name="Otte J."/>
            <person name="Skaloud P."/>
            <person name="Haon M."/>
            <person name="Grisel S."/>
            <person name="Petersen M."/>
            <person name="Berrin J.G."/>
            <person name="Delaux P.M."/>
            <person name="Dal Grande F."/>
            <person name="Keller J."/>
        </authorList>
    </citation>
    <scope>NUCLEOTIDE SEQUENCE [LARGE SCALE GENOMIC DNA]</scope>
    <source>
        <strain evidence="1 2">SAG 216-7</strain>
    </source>
</reference>
<accession>A0ABR2YCZ2</accession>
<organism evidence="1 2">
    <name type="scientific">Coccomyxa subellipsoidea</name>
    <dbReference type="NCBI Taxonomy" id="248742"/>
    <lineage>
        <taxon>Eukaryota</taxon>
        <taxon>Viridiplantae</taxon>
        <taxon>Chlorophyta</taxon>
        <taxon>core chlorophytes</taxon>
        <taxon>Trebouxiophyceae</taxon>
        <taxon>Trebouxiophyceae incertae sedis</taxon>
        <taxon>Coccomyxaceae</taxon>
        <taxon>Coccomyxa</taxon>
    </lineage>
</organism>
<sequence length="259" mass="28331">MLYGLLLFCEIPKISSQNPAVPHHYFTRNVSDCSANEGGCQDKCSTLSTALYISMDPNFDDERDTGSSEKLKATTEFKSTYGWSPAKFLCDNWATLVECAKLLSVGNLGHGAVQSGTGQLSAKGAGDCWRPGPQPPTMCIPFAYTISFSPLYRSVRCPHIRAAFIGGNLETHRRLHDHAADALSLRDMSMTPRSYRSRCLQGTQCKRWEKAASCPLHRVLITHTQLFPDSFLQAARQRTSSSSSLQAMARASATGGASQ</sequence>
<evidence type="ECO:0000313" key="1">
    <source>
        <dbReference type="EMBL" id="KAK9902687.1"/>
    </source>
</evidence>
<name>A0ABR2YCZ2_9CHLO</name>
<dbReference type="EMBL" id="JALJOT010000015">
    <property type="protein sequence ID" value="KAK9902687.1"/>
    <property type="molecule type" value="Genomic_DNA"/>
</dbReference>
<gene>
    <name evidence="1" type="ORF">WJX75_002670</name>
</gene>